<proteinExistence type="predicted"/>
<evidence type="ECO:0000313" key="2">
    <source>
        <dbReference type="EMBL" id="GGK77418.1"/>
    </source>
</evidence>
<sequence length="85" mass="9428">MSAAVTNTGTGRRPPAADGDDRAARDQQDVPQVAEVDEGTLHHLAGIADHRALHLHHGDEEREQRVLCRHRQPQRHHAVFHAAIL</sequence>
<feature type="compositionally biased region" description="Polar residues" evidence="1">
    <location>
        <begin position="1"/>
        <end position="10"/>
    </location>
</feature>
<name>A0AA37F5R5_9ACTN</name>
<gene>
    <name evidence="2" type="ORF">GCM10010126_40870</name>
</gene>
<comment type="caution">
    <text evidence="2">The sequence shown here is derived from an EMBL/GenBank/DDBJ whole genome shotgun (WGS) entry which is preliminary data.</text>
</comment>
<evidence type="ECO:0000313" key="3">
    <source>
        <dbReference type="Proteomes" id="UP000627984"/>
    </source>
</evidence>
<dbReference type="RefSeq" id="WP_204054458.1">
    <property type="nucleotide sequence ID" value="NZ_BMQD01000012.1"/>
</dbReference>
<reference evidence="2" key="2">
    <citation type="submission" date="2022-09" db="EMBL/GenBank/DDBJ databases">
        <authorList>
            <person name="Sun Q."/>
            <person name="Ohkuma M."/>
        </authorList>
    </citation>
    <scope>NUCLEOTIDE SEQUENCE</scope>
    <source>
        <strain evidence="2">JCM 3093</strain>
    </source>
</reference>
<accession>A0AA37F5R5</accession>
<evidence type="ECO:0000256" key="1">
    <source>
        <dbReference type="SAM" id="MobiDB-lite"/>
    </source>
</evidence>
<organism evidence="2 3">
    <name type="scientific">Planomonospora parontospora</name>
    <dbReference type="NCBI Taxonomy" id="58119"/>
    <lineage>
        <taxon>Bacteria</taxon>
        <taxon>Bacillati</taxon>
        <taxon>Actinomycetota</taxon>
        <taxon>Actinomycetes</taxon>
        <taxon>Streptosporangiales</taxon>
        <taxon>Streptosporangiaceae</taxon>
        <taxon>Planomonospora</taxon>
    </lineage>
</organism>
<dbReference type="EMBL" id="BMQD01000012">
    <property type="protein sequence ID" value="GGK77418.1"/>
    <property type="molecule type" value="Genomic_DNA"/>
</dbReference>
<reference evidence="2" key="1">
    <citation type="journal article" date="2014" name="Int. J. Syst. Evol. Microbiol.">
        <title>Complete genome sequence of Corynebacterium casei LMG S-19264T (=DSM 44701T), isolated from a smear-ripened cheese.</title>
        <authorList>
            <consortium name="US DOE Joint Genome Institute (JGI-PGF)"/>
            <person name="Walter F."/>
            <person name="Albersmeier A."/>
            <person name="Kalinowski J."/>
            <person name="Ruckert C."/>
        </authorList>
    </citation>
    <scope>NUCLEOTIDE SEQUENCE</scope>
    <source>
        <strain evidence="2">JCM 3093</strain>
    </source>
</reference>
<feature type="compositionally biased region" description="Basic and acidic residues" evidence="1">
    <location>
        <begin position="19"/>
        <end position="28"/>
    </location>
</feature>
<dbReference type="AlphaFoldDB" id="A0AA37F5R5"/>
<protein>
    <submittedName>
        <fullName evidence="2">Uncharacterized protein</fullName>
    </submittedName>
</protein>
<feature type="region of interest" description="Disordered" evidence="1">
    <location>
        <begin position="1"/>
        <end position="34"/>
    </location>
</feature>
<dbReference type="Proteomes" id="UP000627984">
    <property type="component" value="Unassembled WGS sequence"/>
</dbReference>